<dbReference type="AlphaFoldDB" id="A0A5J9VKY7"/>
<feature type="region of interest" description="Disordered" evidence="1">
    <location>
        <begin position="1"/>
        <end position="61"/>
    </location>
</feature>
<name>A0A5J9VKY7_9POAL</name>
<protein>
    <submittedName>
        <fullName evidence="2">Uncharacterized protein</fullName>
    </submittedName>
</protein>
<evidence type="ECO:0000256" key="1">
    <source>
        <dbReference type="SAM" id="MobiDB-lite"/>
    </source>
</evidence>
<accession>A0A5J9VKY7</accession>
<keyword evidence="3" id="KW-1185">Reference proteome</keyword>
<reference evidence="2 3" key="1">
    <citation type="journal article" date="2019" name="Sci. Rep.">
        <title>A high-quality genome of Eragrostis curvula grass provides insights into Poaceae evolution and supports new strategies to enhance forage quality.</title>
        <authorList>
            <person name="Carballo J."/>
            <person name="Santos B.A.C.M."/>
            <person name="Zappacosta D."/>
            <person name="Garbus I."/>
            <person name="Selva J.P."/>
            <person name="Gallo C.A."/>
            <person name="Diaz A."/>
            <person name="Albertini E."/>
            <person name="Caccamo M."/>
            <person name="Echenique V."/>
        </authorList>
    </citation>
    <scope>NUCLEOTIDE SEQUENCE [LARGE SCALE GENOMIC DNA]</scope>
    <source>
        <strain evidence="3">cv. Victoria</strain>
        <tissue evidence="2">Leaf</tissue>
    </source>
</reference>
<organism evidence="2 3">
    <name type="scientific">Eragrostis curvula</name>
    <name type="common">weeping love grass</name>
    <dbReference type="NCBI Taxonomy" id="38414"/>
    <lineage>
        <taxon>Eukaryota</taxon>
        <taxon>Viridiplantae</taxon>
        <taxon>Streptophyta</taxon>
        <taxon>Embryophyta</taxon>
        <taxon>Tracheophyta</taxon>
        <taxon>Spermatophyta</taxon>
        <taxon>Magnoliopsida</taxon>
        <taxon>Liliopsida</taxon>
        <taxon>Poales</taxon>
        <taxon>Poaceae</taxon>
        <taxon>PACMAD clade</taxon>
        <taxon>Chloridoideae</taxon>
        <taxon>Eragrostideae</taxon>
        <taxon>Eragrostidinae</taxon>
        <taxon>Eragrostis</taxon>
    </lineage>
</organism>
<feature type="compositionally biased region" description="Basic residues" evidence="1">
    <location>
        <begin position="1"/>
        <end position="18"/>
    </location>
</feature>
<proteinExistence type="predicted"/>
<comment type="caution">
    <text evidence="2">The sequence shown here is derived from an EMBL/GenBank/DDBJ whole genome shotgun (WGS) entry which is preliminary data.</text>
</comment>
<dbReference type="Gramene" id="TVU36438">
    <property type="protein sequence ID" value="TVU36438"/>
    <property type="gene ID" value="EJB05_18372"/>
</dbReference>
<gene>
    <name evidence="2" type="ORF">EJB05_18372</name>
</gene>
<evidence type="ECO:0000313" key="3">
    <source>
        <dbReference type="Proteomes" id="UP000324897"/>
    </source>
</evidence>
<feature type="non-terminal residue" evidence="2">
    <location>
        <position position="1"/>
    </location>
</feature>
<evidence type="ECO:0000313" key="2">
    <source>
        <dbReference type="EMBL" id="TVU36438.1"/>
    </source>
</evidence>
<dbReference type="Proteomes" id="UP000324897">
    <property type="component" value="Unassembled WGS sequence"/>
</dbReference>
<feature type="compositionally biased region" description="Low complexity" evidence="1">
    <location>
        <begin position="21"/>
        <end position="34"/>
    </location>
</feature>
<dbReference type="EMBL" id="RWGY01000009">
    <property type="protein sequence ID" value="TVU36438.1"/>
    <property type="molecule type" value="Genomic_DNA"/>
</dbReference>
<sequence length="137" mass="15112">MTLKRRARGEARGRRRRRDGGAAAFGSSARPGGATTPLKTSRRRRKETDLAFETHSSSSGYGSIPERGRVWEDIFIRGWTTMGMRGILFFLERWPLQTTQAAGSDATNARPANWGTELSASVDSIHLCSVLCLGEKL</sequence>